<evidence type="ECO:0000259" key="12">
    <source>
        <dbReference type="PROSITE" id="PS50011"/>
    </source>
</evidence>
<reference evidence="13" key="1">
    <citation type="submission" date="2021-04" db="EMBL/GenBank/DDBJ databases">
        <authorList>
            <consortium name="Molecular Ecology Group"/>
        </authorList>
    </citation>
    <scope>NUCLEOTIDE SEQUENCE</scope>
</reference>
<evidence type="ECO:0000256" key="6">
    <source>
        <dbReference type="ARBA" id="ARBA00022989"/>
    </source>
</evidence>
<protein>
    <recommendedName>
        <fullName evidence="12">Protein kinase domain-containing protein</fullName>
    </recommendedName>
</protein>
<dbReference type="EMBL" id="CAJHNH020000102">
    <property type="protein sequence ID" value="CAG5115304.1"/>
    <property type="molecule type" value="Genomic_DNA"/>
</dbReference>
<evidence type="ECO:0000256" key="9">
    <source>
        <dbReference type="PIRSR" id="PIRSR000615-1"/>
    </source>
</evidence>
<dbReference type="InterPro" id="IPR000719">
    <property type="entry name" value="Prot_kinase_dom"/>
</dbReference>
<gene>
    <name evidence="13" type="ORF">CUNI_LOCUS862</name>
</gene>
<keyword evidence="5 10" id="KW-0067">ATP-binding</keyword>
<keyword evidence="14" id="KW-1185">Reference proteome</keyword>
<dbReference type="GO" id="GO:0007169">
    <property type="term" value="P:cell surface receptor protein tyrosine kinase signaling pathway"/>
    <property type="evidence" value="ECO:0007669"/>
    <property type="project" value="TreeGrafter"/>
</dbReference>
<keyword evidence="7" id="KW-0472">Membrane</keyword>
<evidence type="ECO:0000256" key="8">
    <source>
        <dbReference type="ARBA" id="ARBA00023170"/>
    </source>
</evidence>
<dbReference type="PROSITE" id="PS00109">
    <property type="entry name" value="PROTEIN_KINASE_TYR"/>
    <property type="match status" value="1"/>
</dbReference>
<evidence type="ECO:0000256" key="5">
    <source>
        <dbReference type="ARBA" id="ARBA00022840"/>
    </source>
</evidence>
<evidence type="ECO:0000313" key="14">
    <source>
        <dbReference type="Proteomes" id="UP000678393"/>
    </source>
</evidence>
<dbReference type="InterPro" id="IPR001245">
    <property type="entry name" value="Ser-Thr/Tyr_kinase_cat_dom"/>
</dbReference>
<dbReference type="GO" id="GO:0046872">
    <property type="term" value="F:metal ion binding"/>
    <property type="evidence" value="ECO:0007669"/>
    <property type="project" value="UniProtKB-KW"/>
</dbReference>
<proteinExistence type="predicted"/>
<evidence type="ECO:0000256" key="2">
    <source>
        <dbReference type="ARBA" id="ARBA00022692"/>
    </source>
</evidence>
<dbReference type="PANTHER" id="PTHR24416">
    <property type="entry name" value="TYROSINE-PROTEIN KINASE RECEPTOR"/>
    <property type="match status" value="1"/>
</dbReference>
<sequence>MTRKDLRTDDNKRLTVAEIDKRLKSFLGKRYLPKDCLTFSYKRLGSGHYGAVYEGHLRHPEKCFQNTNGSLVPTTPVAVKLIKTDSVCQLNRKMVYQEIKVACELDHPNVVKLLYLTDGAYLKGYDQLMMVMEYMNKGSLSEYAKKYGELSNPEKVCHMLKIMLDVAEGMVYLSGKDIIHRDLAARNVLLTKVEGGGVRAKVSDFGLARILEGNYKLYRVNKDELPFPWMPPECLVLDPSDPENIFSSKGDVWSFGILMWESFSEGTLPKKVLKPLGITDGEKLLAAYKSNWRLPGDIIRCKEAYNLMTKCWQMEPNRRPAFVELVQELKHLISKLEVTKGGK</sequence>
<keyword evidence="11" id="KW-0460">Magnesium</keyword>
<evidence type="ECO:0000256" key="3">
    <source>
        <dbReference type="ARBA" id="ARBA00022729"/>
    </source>
</evidence>
<accession>A0A8S3YFN9</accession>
<evidence type="ECO:0000256" key="11">
    <source>
        <dbReference type="PIRSR" id="PIRSR000615-3"/>
    </source>
</evidence>
<dbReference type="GO" id="GO:0043235">
    <property type="term" value="C:receptor complex"/>
    <property type="evidence" value="ECO:0007669"/>
    <property type="project" value="TreeGrafter"/>
</dbReference>
<dbReference type="InterPro" id="IPR008266">
    <property type="entry name" value="Tyr_kinase_AS"/>
</dbReference>
<dbReference type="InterPro" id="IPR011009">
    <property type="entry name" value="Kinase-like_dom_sf"/>
</dbReference>
<dbReference type="Proteomes" id="UP000678393">
    <property type="component" value="Unassembled WGS sequence"/>
</dbReference>
<dbReference type="SUPFAM" id="SSF56112">
    <property type="entry name" value="Protein kinase-like (PK-like)"/>
    <property type="match status" value="1"/>
</dbReference>
<organism evidence="13 14">
    <name type="scientific">Candidula unifasciata</name>
    <dbReference type="NCBI Taxonomy" id="100452"/>
    <lineage>
        <taxon>Eukaryota</taxon>
        <taxon>Metazoa</taxon>
        <taxon>Spiralia</taxon>
        <taxon>Lophotrochozoa</taxon>
        <taxon>Mollusca</taxon>
        <taxon>Gastropoda</taxon>
        <taxon>Heterobranchia</taxon>
        <taxon>Euthyneura</taxon>
        <taxon>Panpulmonata</taxon>
        <taxon>Eupulmonata</taxon>
        <taxon>Stylommatophora</taxon>
        <taxon>Helicina</taxon>
        <taxon>Helicoidea</taxon>
        <taxon>Geomitridae</taxon>
        <taxon>Candidula</taxon>
    </lineage>
</organism>
<dbReference type="GO" id="GO:0005886">
    <property type="term" value="C:plasma membrane"/>
    <property type="evidence" value="ECO:0007669"/>
    <property type="project" value="TreeGrafter"/>
</dbReference>
<dbReference type="SMART" id="SM00219">
    <property type="entry name" value="TyrKc"/>
    <property type="match status" value="1"/>
</dbReference>
<evidence type="ECO:0000256" key="1">
    <source>
        <dbReference type="ARBA" id="ARBA00004370"/>
    </source>
</evidence>
<comment type="subcellular location">
    <subcellularLocation>
        <location evidence="1">Membrane</location>
    </subcellularLocation>
</comment>
<keyword evidence="8" id="KW-0675">Receptor</keyword>
<dbReference type="PRINTS" id="PR00109">
    <property type="entry name" value="TYRKINASE"/>
</dbReference>
<dbReference type="Pfam" id="PF07714">
    <property type="entry name" value="PK_Tyr_Ser-Thr"/>
    <property type="match status" value="1"/>
</dbReference>
<keyword evidence="4 10" id="KW-0547">Nucleotide-binding</keyword>
<dbReference type="OrthoDB" id="98077at2759"/>
<feature type="domain" description="Protein kinase" evidence="12">
    <location>
        <begin position="38"/>
        <end position="334"/>
    </location>
</feature>
<evidence type="ECO:0000313" key="13">
    <source>
        <dbReference type="EMBL" id="CAG5115304.1"/>
    </source>
</evidence>
<evidence type="ECO:0000256" key="7">
    <source>
        <dbReference type="ARBA" id="ARBA00023136"/>
    </source>
</evidence>
<feature type="binding site" evidence="10">
    <location>
        <position position="186"/>
    </location>
    <ligand>
        <name>ATP</name>
        <dbReference type="ChEBI" id="CHEBI:30616"/>
    </ligand>
</feature>
<dbReference type="PROSITE" id="PS50011">
    <property type="entry name" value="PROTEIN_KINASE_DOM"/>
    <property type="match status" value="1"/>
</dbReference>
<name>A0A8S3YFN9_9EUPU</name>
<evidence type="ECO:0000256" key="4">
    <source>
        <dbReference type="ARBA" id="ARBA00022741"/>
    </source>
</evidence>
<dbReference type="PANTHER" id="PTHR24416:SF550">
    <property type="entry name" value="FIBROBLAST GROWTH FACTOR RECEPTOR HOMOLOG 1-RELATED"/>
    <property type="match status" value="1"/>
</dbReference>
<keyword evidence="2" id="KW-0812">Transmembrane</keyword>
<dbReference type="InterPro" id="IPR050122">
    <property type="entry name" value="RTK"/>
</dbReference>
<dbReference type="Gene3D" id="1.10.510.10">
    <property type="entry name" value="Transferase(Phosphotransferase) domain 1"/>
    <property type="match status" value="1"/>
</dbReference>
<keyword evidence="6" id="KW-1133">Transmembrane helix</keyword>
<dbReference type="AlphaFoldDB" id="A0A8S3YFN9"/>
<evidence type="ECO:0000256" key="10">
    <source>
        <dbReference type="PIRSR" id="PIRSR000615-2"/>
    </source>
</evidence>
<dbReference type="GO" id="GO:0005524">
    <property type="term" value="F:ATP binding"/>
    <property type="evidence" value="ECO:0007669"/>
    <property type="project" value="UniProtKB-KW"/>
</dbReference>
<dbReference type="CDD" id="cd00192">
    <property type="entry name" value="PTKc"/>
    <property type="match status" value="1"/>
</dbReference>
<keyword evidence="11" id="KW-0479">Metal-binding</keyword>
<keyword evidence="3" id="KW-0732">Signal</keyword>
<comment type="caution">
    <text evidence="13">The sequence shown here is derived from an EMBL/GenBank/DDBJ whole genome shotgun (WGS) entry which is preliminary data.</text>
</comment>
<dbReference type="PIRSF" id="PIRSF000615">
    <property type="entry name" value="TyrPK_CSF1-R"/>
    <property type="match status" value="1"/>
</dbReference>
<feature type="active site" description="Proton acceptor" evidence="9">
    <location>
        <position position="182"/>
    </location>
</feature>
<dbReference type="GO" id="GO:0004714">
    <property type="term" value="F:transmembrane receptor protein tyrosine kinase activity"/>
    <property type="evidence" value="ECO:0007669"/>
    <property type="project" value="TreeGrafter"/>
</dbReference>
<feature type="binding site" evidence="11">
    <location>
        <position position="187"/>
    </location>
    <ligand>
        <name>Mg(2+)</name>
        <dbReference type="ChEBI" id="CHEBI:18420"/>
    </ligand>
</feature>
<feature type="binding site" evidence="11">
    <location>
        <position position="204"/>
    </location>
    <ligand>
        <name>Mg(2+)</name>
        <dbReference type="ChEBI" id="CHEBI:18420"/>
    </ligand>
</feature>
<dbReference type="InterPro" id="IPR020635">
    <property type="entry name" value="Tyr_kinase_cat_dom"/>
</dbReference>